<sequence length="199" mass="20769">MTDNIPDIIDNLAGIEPGSKGAALRARRPVTKEGAQASWRALLAPSDTSQFSLLERFAVATFVAALHGESEIASFYAAKLAGEETGAALPAAVKTAAAEGAGTGPYGHYPAGPLSSEDRDGPVFTVQATEKAVLGPRLSAALEHAHLLVFHLRDAEPQALDRLIKAGWSTTGIVTLSQLVSFLAFQIRVVSGLRVLNAA</sequence>
<gene>
    <name evidence="1" type="ORF">GGE16_006267</name>
</gene>
<dbReference type="InterPro" id="IPR029032">
    <property type="entry name" value="AhpD-like"/>
</dbReference>
<protein>
    <submittedName>
        <fullName evidence="1">CMD domain protein</fullName>
    </submittedName>
</protein>
<dbReference type="AlphaFoldDB" id="A0AAE2MQN7"/>
<dbReference type="Gene3D" id="1.20.1290.10">
    <property type="entry name" value="AhpD-like"/>
    <property type="match status" value="1"/>
</dbReference>
<evidence type="ECO:0000313" key="1">
    <source>
        <dbReference type="EMBL" id="MBB4294168.1"/>
    </source>
</evidence>
<evidence type="ECO:0000313" key="2">
    <source>
        <dbReference type="Proteomes" id="UP000538507"/>
    </source>
</evidence>
<name>A0AAE2MQN7_RHILE</name>
<dbReference type="SUPFAM" id="SSF69118">
    <property type="entry name" value="AhpD-like"/>
    <property type="match status" value="1"/>
</dbReference>
<dbReference type="NCBIfam" id="TIGR04029">
    <property type="entry name" value="CMD_Avi_7170"/>
    <property type="match status" value="1"/>
</dbReference>
<dbReference type="RefSeq" id="WP_183610505.1">
    <property type="nucleotide sequence ID" value="NZ_JACHAZ010000014.1"/>
</dbReference>
<proteinExistence type="predicted"/>
<dbReference type="EMBL" id="JACIGO010000014">
    <property type="protein sequence ID" value="MBB4294168.1"/>
    <property type="molecule type" value="Genomic_DNA"/>
</dbReference>
<dbReference type="Proteomes" id="UP000538507">
    <property type="component" value="Unassembled WGS sequence"/>
</dbReference>
<reference evidence="1 2" key="1">
    <citation type="submission" date="2020-08" db="EMBL/GenBank/DDBJ databases">
        <title>Genomic Encyclopedia of Type Strains, Phase IV (KMG-V): Genome sequencing to study the core and pangenomes of soil and plant-associated prokaryotes.</title>
        <authorList>
            <person name="Whitman W."/>
        </authorList>
    </citation>
    <scope>NUCLEOTIDE SEQUENCE [LARGE SCALE GENOMIC DNA]</scope>
    <source>
        <strain evidence="1 2">SEMIA 415</strain>
    </source>
</reference>
<organism evidence="1 2">
    <name type="scientific">Rhizobium leguminosarum</name>
    <dbReference type="NCBI Taxonomy" id="384"/>
    <lineage>
        <taxon>Bacteria</taxon>
        <taxon>Pseudomonadati</taxon>
        <taxon>Pseudomonadota</taxon>
        <taxon>Alphaproteobacteria</taxon>
        <taxon>Hyphomicrobiales</taxon>
        <taxon>Rhizobiaceae</taxon>
        <taxon>Rhizobium/Agrobacterium group</taxon>
        <taxon>Rhizobium</taxon>
    </lineage>
</organism>
<comment type="caution">
    <text evidence="1">The sequence shown here is derived from an EMBL/GenBank/DDBJ whole genome shotgun (WGS) entry which is preliminary data.</text>
</comment>
<accession>A0AAE2MQN7</accession>
<dbReference type="InterPro" id="IPR023982">
    <property type="entry name" value="CHP04029_CMD-like"/>
</dbReference>